<proteinExistence type="predicted"/>
<keyword evidence="3" id="KW-0732">Signal</keyword>
<evidence type="ECO:0000256" key="3">
    <source>
        <dbReference type="SAM" id="SignalP"/>
    </source>
</evidence>
<feature type="transmembrane region" description="Helical" evidence="2">
    <location>
        <begin position="435"/>
        <end position="455"/>
    </location>
</feature>
<feature type="region of interest" description="Disordered" evidence="1">
    <location>
        <begin position="338"/>
        <end position="425"/>
    </location>
</feature>
<evidence type="ECO:0000313" key="4">
    <source>
        <dbReference type="EMBL" id="PWK27700.1"/>
    </source>
</evidence>
<evidence type="ECO:0000256" key="1">
    <source>
        <dbReference type="SAM" id="MobiDB-lite"/>
    </source>
</evidence>
<organism evidence="4 5">
    <name type="scientific">Actinoplanes xinjiangensis</name>
    <dbReference type="NCBI Taxonomy" id="512350"/>
    <lineage>
        <taxon>Bacteria</taxon>
        <taxon>Bacillati</taxon>
        <taxon>Actinomycetota</taxon>
        <taxon>Actinomycetes</taxon>
        <taxon>Micromonosporales</taxon>
        <taxon>Micromonosporaceae</taxon>
        <taxon>Actinoplanes</taxon>
    </lineage>
</organism>
<sequence length="463" mass="45903">MPIALHALVAAALAVPAAPVAATTPRDCDEDFTARSRADLARITVLDPRPLTRGLPALADVRLASAEGTVDSTARPHRSIASGRHADARILGLPGGGAGARHAAPGPGGPAEVDLTAFRAAGLATAGAGRSTAYATWDDAYRCGRIGPLTRSATMLSGLSVLDGAVTAAGRPTSLLRIGPTGSTQSATDLVRLRNGRVGVRSGAGAALGDLSLFPGTPQEISVKVVTQPTLEAVAGTRPGDAEVGYRPAVLKVHTAGRPVHVLKDAGAVVSLGLLGGAAQGPPVALEVRLSLGEVRESRRGRQVSAEASTLRVEVKLGRIHVLDVALGHLSVTACAPAPADRDRPGPGLPSPFPGGGESPDHSGDGDTTSPAASASASASPSVPADDDGPGPVAEPVPVADGDPVPVPGPAGPAGPADPAGGTGGSDLALTGADVTVFGFAGAGLILAGLLSLLLTRRRPTRD</sequence>
<evidence type="ECO:0000256" key="2">
    <source>
        <dbReference type="SAM" id="Phobius"/>
    </source>
</evidence>
<evidence type="ECO:0000313" key="5">
    <source>
        <dbReference type="Proteomes" id="UP000245697"/>
    </source>
</evidence>
<dbReference type="EMBL" id="QGGR01000053">
    <property type="protein sequence ID" value="PWK27700.1"/>
    <property type="molecule type" value="Genomic_DNA"/>
</dbReference>
<comment type="caution">
    <text evidence="4">The sequence shown here is derived from an EMBL/GenBank/DDBJ whole genome shotgun (WGS) entry which is preliminary data.</text>
</comment>
<dbReference type="AlphaFoldDB" id="A0A316EEB3"/>
<keyword evidence="2" id="KW-0812">Transmembrane</keyword>
<keyword evidence="2" id="KW-1133">Transmembrane helix</keyword>
<dbReference type="RefSeq" id="WP_109603216.1">
    <property type="nucleotide sequence ID" value="NZ_BONA01000104.1"/>
</dbReference>
<dbReference type="OrthoDB" id="3676216at2"/>
<gene>
    <name evidence="4" type="ORF">BC793_1539</name>
</gene>
<name>A0A316EEB3_9ACTN</name>
<accession>A0A316EEB3</accession>
<feature type="compositionally biased region" description="Low complexity" evidence="1">
    <location>
        <begin position="366"/>
        <end position="404"/>
    </location>
</feature>
<reference evidence="4 5" key="1">
    <citation type="submission" date="2018-05" db="EMBL/GenBank/DDBJ databases">
        <title>Genomic Encyclopedia of Archaeal and Bacterial Type Strains, Phase II (KMG-II): from individual species to whole genera.</title>
        <authorList>
            <person name="Goeker M."/>
        </authorList>
    </citation>
    <scope>NUCLEOTIDE SEQUENCE [LARGE SCALE GENOMIC DNA]</scope>
    <source>
        <strain evidence="4 5">DSM 45184</strain>
    </source>
</reference>
<keyword evidence="5" id="KW-1185">Reference proteome</keyword>
<feature type="chain" id="PRO_5016321708" description="Gram-positive cocci surface proteins LPxTG domain-containing protein" evidence="3">
    <location>
        <begin position="23"/>
        <end position="463"/>
    </location>
</feature>
<feature type="signal peptide" evidence="3">
    <location>
        <begin position="1"/>
        <end position="22"/>
    </location>
</feature>
<protein>
    <recommendedName>
        <fullName evidence="6">Gram-positive cocci surface proteins LPxTG domain-containing protein</fullName>
    </recommendedName>
</protein>
<feature type="region of interest" description="Disordered" evidence="1">
    <location>
        <begin position="91"/>
        <end position="111"/>
    </location>
</feature>
<dbReference type="Proteomes" id="UP000245697">
    <property type="component" value="Unassembled WGS sequence"/>
</dbReference>
<evidence type="ECO:0008006" key="6">
    <source>
        <dbReference type="Google" id="ProtNLM"/>
    </source>
</evidence>
<keyword evidence="2" id="KW-0472">Membrane</keyword>